<dbReference type="Pfam" id="PF07714">
    <property type="entry name" value="PK_Tyr_Ser-Thr"/>
    <property type="match status" value="1"/>
</dbReference>
<dbReference type="InterPro" id="IPR050167">
    <property type="entry name" value="Ser_Thr_protein_kinase"/>
</dbReference>
<dbReference type="GO" id="GO:0007165">
    <property type="term" value="P:signal transduction"/>
    <property type="evidence" value="ECO:0007669"/>
    <property type="project" value="TreeGrafter"/>
</dbReference>
<dbReference type="InterPro" id="IPR011990">
    <property type="entry name" value="TPR-like_helical_dom_sf"/>
</dbReference>
<dbReference type="EMBL" id="QKWP01001093">
    <property type="protein sequence ID" value="RIB11805.1"/>
    <property type="molecule type" value="Genomic_DNA"/>
</dbReference>
<dbReference type="STRING" id="44941.A0A397UNK1"/>
<sequence length="784" mass="91878">MPDNKKRDFLFDIKKFDDSLYLIKFKLWIKKVDEVENLPRELLINVLESFSVAPEYKIYEKDDASHLELRLQTLNETLEKIYYLFPLQHKFHDKLLGNLRTYIDLYYCIIGNFYPNYNINFLLIHLRDTLRSIRTIDDINCLTGWYKKWRELLSICRSLEHSTRQLSNSFSQSHKELYLLEFLWQYVLCRTSDHTIPVASCSKEILNDKTTFLHYFNQNKGPICSLNSLWFGTLNLVQNICYTTSQPVILVASYYLGLVSLRKSQCVYIKFKSLEVLYSLLLREYKSIYDAIKEKINILKEKLICATLKKPIGDFLDLDCKHTISRPTVINQKECPFCKLNIDPKLIYNFTSNAIIKGFYEKLEDFEMSERLISKNAFLEFELMKKAKAAEKQRMKANAIWELGLWENQETAIKLHVKARDILTSAIQLKPNDSFAYICRGKIYLHHNNNHEALKDFESVQKFDPNNRDAFLYKLMILNKVEDTEFSKIIKRNRLNSTSIISLLTTIKPRKIIFGLGNSLPVKLYSMDDSTISGYVFLKIYKKFINAIKSCNQAIKNNDRNAIALGIRGISFYKEEFFSNAINDFNKLSWISYDEFNNIFEIGKGGFATVYYAIWDDKNGLEREIKSAQCIASDLRIIHSHDLIHRDLHSGNILLNSFECLSISANIMSKTKSDGIFEILPYIAPEILINQRYSKASEIYSFGIIMWEILYGKVYHAPQCYVNLMRKCWDKNSEERLSAKDLCEIFEKWQNNENKFINTREITEKFSEMALVNKGIELSTHDDL</sequence>
<dbReference type="GO" id="GO:0005737">
    <property type="term" value="C:cytoplasm"/>
    <property type="evidence" value="ECO:0007669"/>
    <property type="project" value="TreeGrafter"/>
</dbReference>
<name>A0A397UNK1_9GLOM</name>
<evidence type="ECO:0000256" key="1">
    <source>
        <dbReference type="PROSITE-ProRule" id="PRU00339"/>
    </source>
</evidence>
<dbReference type="GO" id="GO:0004672">
    <property type="term" value="F:protein kinase activity"/>
    <property type="evidence" value="ECO:0007669"/>
    <property type="project" value="InterPro"/>
</dbReference>
<dbReference type="PROSITE" id="PS50011">
    <property type="entry name" value="PROTEIN_KINASE_DOM"/>
    <property type="match status" value="1"/>
</dbReference>
<proteinExistence type="predicted"/>
<reference evidence="3 4" key="1">
    <citation type="submission" date="2018-06" db="EMBL/GenBank/DDBJ databases">
        <title>Comparative genomics reveals the genomic features of Rhizophagus irregularis, R. cerebriforme, R. diaphanum and Gigaspora rosea, and their symbiotic lifestyle signature.</title>
        <authorList>
            <person name="Morin E."/>
            <person name="San Clemente H."/>
            <person name="Chen E.C.H."/>
            <person name="De La Providencia I."/>
            <person name="Hainaut M."/>
            <person name="Kuo A."/>
            <person name="Kohler A."/>
            <person name="Murat C."/>
            <person name="Tang N."/>
            <person name="Roy S."/>
            <person name="Loubradou J."/>
            <person name="Henrissat B."/>
            <person name="Grigoriev I.V."/>
            <person name="Corradi N."/>
            <person name="Roux C."/>
            <person name="Martin F.M."/>
        </authorList>
    </citation>
    <scope>NUCLEOTIDE SEQUENCE [LARGE SCALE GENOMIC DNA]</scope>
    <source>
        <strain evidence="3 4">DAOM 194757</strain>
    </source>
</reference>
<comment type="caution">
    <text evidence="3">The sequence shown here is derived from an EMBL/GenBank/DDBJ whole genome shotgun (WGS) entry which is preliminary data.</text>
</comment>
<dbReference type="SUPFAM" id="SSF48439">
    <property type="entry name" value="Protein prenylyltransferase"/>
    <property type="match status" value="1"/>
</dbReference>
<evidence type="ECO:0000259" key="2">
    <source>
        <dbReference type="PROSITE" id="PS50011"/>
    </source>
</evidence>
<dbReference type="InterPro" id="IPR000719">
    <property type="entry name" value="Prot_kinase_dom"/>
</dbReference>
<dbReference type="SMART" id="SM00028">
    <property type="entry name" value="TPR"/>
    <property type="match status" value="1"/>
</dbReference>
<dbReference type="PANTHER" id="PTHR23257">
    <property type="entry name" value="SERINE-THREONINE PROTEIN KINASE"/>
    <property type="match status" value="1"/>
</dbReference>
<keyword evidence="4" id="KW-1185">Reference proteome</keyword>
<dbReference type="OrthoDB" id="2439873at2759"/>
<evidence type="ECO:0000313" key="3">
    <source>
        <dbReference type="EMBL" id="RIB11805.1"/>
    </source>
</evidence>
<dbReference type="InterPro" id="IPR001245">
    <property type="entry name" value="Ser-Thr/Tyr_kinase_cat_dom"/>
</dbReference>
<dbReference type="Proteomes" id="UP000266673">
    <property type="component" value="Unassembled WGS sequence"/>
</dbReference>
<organism evidence="3 4">
    <name type="scientific">Gigaspora rosea</name>
    <dbReference type="NCBI Taxonomy" id="44941"/>
    <lineage>
        <taxon>Eukaryota</taxon>
        <taxon>Fungi</taxon>
        <taxon>Fungi incertae sedis</taxon>
        <taxon>Mucoromycota</taxon>
        <taxon>Glomeromycotina</taxon>
        <taxon>Glomeromycetes</taxon>
        <taxon>Diversisporales</taxon>
        <taxon>Gigasporaceae</taxon>
        <taxon>Gigaspora</taxon>
    </lineage>
</organism>
<keyword evidence="1" id="KW-0802">TPR repeat</keyword>
<dbReference type="Gene3D" id="1.25.40.10">
    <property type="entry name" value="Tetratricopeptide repeat domain"/>
    <property type="match status" value="2"/>
</dbReference>
<dbReference type="PROSITE" id="PS50005">
    <property type="entry name" value="TPR"/>
    <property type="match status" value="1"/>
</dbReference>
<gene>
    <name evidence="3" type="ORF">C2G38_2202459</name>
</gene>
<evidence type="ECO:0000313" key="4">
    <source>
        <dbReference type="Proteomes" id="UP000266673"/>
    </source>
</evidence>
<feature type="domain" description="Protein kinase" evidence="2">
    <location>
        <begin position="475"/>
        <end position="757"/>
    </location>
</feature>
<accession>A0A397UNK1</accession>
<dbReference type="GO" id="GO:0005524">
    <property type="term" value="F:ATP binding"/>
    <property type="evidence" value="ECO:0007669"/>
    <property type="project" value="InterPro"/>
</dbReference>
<dbReference type="InterPro" id="IPR011009">
    <property type="entry name" value="Kinase-like_dom_sf"/>
</dbReference>
<dbReference type="SUPFAM" id="SSF56112">
    <property type="entry name" value="Protein kinase-like (PK-like)"/>
    <property type="match status" value="1"/>
</dbReference>
<feature type="repeat" description="TPR" evidence="1">
    <location>
        <begin position="434"/>
        <end position="467"/>
    </location>
</feature>
<dbReference type="Gene3D" id="1.10.510.10">
    <property type="entry name" value="Transferase(Phosphotransferase) domain 1"/>
    <property type="match status" value="1"/>
</dbReference>
<dbReference type="InterPro" id="IPR019734">
    <property type="entry name" value="TPR_rpt"/>
</dbReference>
<protein>
    <recommendedName>
        <fullName evidence="2">Protein kinase domain-containing protein</fullName>
    </recommendedName>
</protein>
<dbReference type="AlphaFoldDB" id="A0A397UNK1"/>